<dbReference type="PROSITE" id="PS51257">
    <property type="entry name" value="PROKAR_LIPOPROTEIN"/>
    <property type="match status" value="1"/>
</dbReference>
<keyword evidence="2" id="KW-1185">Reference proteome</keyword>
<dbReference type="AlphaFoldDB" id="A0A3M8D269"/>
<dbReference type="Gene3D" id="2.120.10.30">
    <property type="entry name" value="TolB, C-terminal domain"/>
    <property type="match status" value="1"/>
</dbReference>
<protein>
    <recommendedName>
        <fullName evidence="3">WD40 repeat domain-containing protein</fullName>
    </recommendedName>
</protein>
<sequence length="360" mass="39292">MVAQKLPTPLHRAVLAAATFLVCSSLVLLTGCGPQGDRKLTVLDPPVRDESEALSLERVDRIDGLLTFDWISEDEVLSKAAEAPQGSFVIRHLQSGIAQPTNLQAKATADVSYDQKHLFLLDDLSASMVTLETDQILPLAIGDDHVSWIIREAHGAWVDNQTYLLPIVRGKNEYGVAFVKTDGTVTPLSLLNAEQPILKAFAKQDHLYLLDAEQKLWIVEKTNLAARVLREQVADFALSPDGDTLAIAARTAADEISLFFSSPLGEETGTLVAKGRVLQQLSWSPDRQRLAFTAFSLGQGMSGLFVIDAKTGSTLPLSTHSNLESPIIWSPTGRQLFVSESDRYSEDGSAHTTIFRLTSQ</sequence>
<dbReference type="RefSeq" id="WP_122925496.1">
    <property type="nucleotide sequence ID" value="NZ_RHHU01000013.1"/>
</dbReference>
<reference evidence="1 2" key="1">
    <citation type="submission" date="2018-10" db="EMBL/GenBank/DDBJ databases">
        <title>Phylogenomics of Brevibacillus.</title>
        <authorList>
            <person name="Dunlap C."/>
        </authorList>
    </citation>
    <scope>NUCLEOTIDE SEQUENCE [LARGE SCALE GENOMIC DNA]</scope>
    <source>
        <strain evidence="1 2">JCM 15774</strain>
    </source>
</reference>
<dbReference type="SUPFAM" id="SSF82171">
    <property type="entry name" value="DPP6 N-terminal domain-like"/>
    <property type="match status" value="1"/>
</dbReference>
<dbReference type="InterPro" id="IPR011042">
    <property type="entry name" value="6-blade_b-propeller_TolB-like"/>
</dbReference>
<gene>
    <name evidence="1" type="ORF">EDM59_21505</name>
</gene>
<accession>A0A3M8D269</accession>
<name>A0A3M8D269_9BACL</name>
<dbReference type="InterPro" id="IPR011659">
    <property type="entry name" value="WD40"/>
</dbReference>
<dbReference type="EMBL" id="RHHU01000013">
    <property type="protein sequence ID" value="RNB82176.1"/>
    <property type="molecule type" value="Genomic_DNA"/>
</dbReference>
<organism evidence="1 2">
    <name type="scientific">Brevibacillus nitrificans</name>
    <dbReference type="NCBI Taxonomy" id="651560"/>
    <lineage>
        <taxon>Bacteria</taxon>
        <taxon>Bacillati</taxon>
        <taxon>Bacillota</taxon>
        <taxon>Bacilli</taxon>
        <taxon>Bacillales</taxon>
        <taxon>Paenibacillaceae</taxon>
        <taxon>Brevibacillus</taxon>
    </lineage>
</organism>
<evidence type="ECO:0000313" key="2">
    <source>
        <dbReference type="Proteomes" id="UP000269573"/>
    </source>
</evidence>
<comment type="caution">
    <text evidence="1">The sequence shown here is derived from an EMBL/GenBank/DDBJ whole genome shotgun (WGS) entry which is preliminary data.</text>
</comment>
<dbReference type="Proteomes" id="UP000269573">
    <property type="component" value="Unassembled WGS sequence"/>
</dbReference>
<proteinExistence type="predicted"/>
<evidence type="ECO:0008006" key="3">
    <source>
        <dbReference type="Google" id="ProtNLM"/>
    </source>
</evidence>
<dbReference type="Pfam" id="PF07676">
    <property type="entry name" value="PD40"/>
    <property type="match status" value="1"/>
</dbReference>
<evidence type="ECO:0000313" key="1">
    <source>
        <dbReference type="EMBL" id="RNB82176.1"/>
    </source>
</evidence>